<feature type="transmembrane region" description="Helical" evidence="7">
    <location>
        <begin position="123"/>
        <end position="144"/>
    </location>
</feature>
<dbReference type="SUPFAM" id="SSF103473">
    <property type="entry name" value="MFS general substrate transporter"/>
    <property type="match status" value="1"/>
</dbReference>
<dbReference type="InterPro" id="IPR044772">
    <property type="entry name" value="NO3_transporter"/>
</dbReference>
<protein>
    <recommendedName>
        <fullName evidence="8">Major facilitator superfamily (MFS) profile domain-containing protein</fullName>
    </recommendedName>
</protein>
<feature type="transmembrane region" description="Helical" evidence="7">
    <location>
        <begin position="89"/>
        <end position="111"/>
    </location>
</feature>
<evidence type="ECO:0000256" key="6">
    <source>
        <dbReference type="ARBA" id="ARBA00023136"/>
    </source>
</evidence>
<feature type="transmembrane region" description="Helical" evidence="7">
    <location>
        <begin position="259"/>
        <end position="279"/>
    </location>
</feature>
<keyword evidence="10" id="KW-1185">Reference proteome</keyword>
<feature type="transmembrane region" description="Helical" evidence="7">
    <location>
        <begin position="229"/>
        <end position="247"/>
    </location>
</feature>
<feature type="transmembrane region" description="Helical" evidence="7">
    <location>
        <begin position="198"/>
        <end position="217"/>
    </location>
</feature>
<dbReference type="GO" id="GO:0015112">
    <property type="term" value="F:nitrate transmembrane transporter activity"/>
    <property type="evidence" value="ECO:0007669"/>
    <property type="project" value="InterPro"/>
</dbReference>
<proteinExistence type="inferred from homology"/>
<feature type="domain" description="Major facilitator superfamily (MFS) profile" evidence="8">
    <location>
        <begin position="1"/>
        <end position="374"/>
    </location>
</feature>
<accession>A0A8J3WZ41</accession>
<keyword evidence="5" id="KW-0534">Nitrate assimilation</keyword>
<dbReference type="InterPro" id="IPR036259">
    <property type="entry name" value="MFS_trans_sf"/>
</dbReference>
<dbReference type="GO" id="GO:0005886">
    <property type="term" value="C:plasma membrane"/>
    <property type="evidence" value="ECO:0007669"/>
    <property type="project" value="UniProtKB-SubCell"/>
</dbReference>
<gene>
    <name evidence="9" type="ORF">Pme01_14440</name>
</gene>
<evidence type="ECO:0000256" key="3">
    <source>
        <dbReference type="ARBA" id="ARBA00022692"/>
    </source>
</evidence>
<feature type="transmembrane region" description="Helical" evidence="7">
    <location>
        <begin position="64"/>
        <end position="83"/>
    </location>
</feature>
<feature type="transmembrane region" description="Helical" evidence="7">
    <location>
        <begin position="285"/>
        <end position="305"/>
    </location>
</feature>
<reference evidence="9" key="1">
    <citation type="submission" date="2021-01" db="EMBL/GenBank/DDBJ databases">
        <title>Whole genome shotgun sequence of Planosporangium mesophilum NBRC 109066.</title>
        <authorList>
            <person name="Komaki H."/>
            <person name="Tamura T."/>
        </authorList>
    </citation>
    <scope>NUCLEOTIDE SEQUENCE</scope>
    <source>
        <strain evidence="9">NBRC 109066</strain>
    </source>
</reference>
<feature type="transmembrane region" description="Helical" evidence="7">
    <location>
        <begin position="150"/>
        <end position="171"/>
    </location>
</feature>
<feature type="transmembrane region" description="Helical" evidence="7">
    <location>
        <begin position="351"/>
        <end position="367"/>
    </location>
</feature>
<feature type="transmembrane region" description="Helical" evidence="7">
    <location>
        <begin position="317"/>
        <end position="339"/>
    </location>
</feature>
<dbReference type="Pfam" id="PF07690">
    <property type="entry name" value="MFS_1"/>
    <property type="match status" value="1"/>
</dbReference>
<comment type="similarity">
    <text evidence="2">Belongs to the major facilitator superfamily. Nitrate/nitrite porter (TC 2.A.1.8) family.</text>
</comment>
<evidence type="ECO:0000256" key="5">
    <source>
        <dbReference type="ARBA" id="ARBA00023063"/>
    </source>
</evidence>
<evidence type="ECO:0000256" key="7">
    <source>
        <dbReference type="SAM" id="Phobius"/>
    </source>
</evidence>
<evidence type="ECO:0000259" key="8">
    <source>
        <dbReference type="PROSITE" id="PS50850"/>
    </source>
</evidence>
<evidence type="ECO:0000256" key="4">
    <source>
        <dbReference type="ARBA" id="ARBA00022989"/>
    </source>
</evidence>
<dbReference type="GO" id="GO:0042128">
    <property type="term" value="P:nitrate assimilation"/>
    <property type="evidence" value="ECO:0007669"/>
    <property type="project" value="UniProtKB-KW"/>
</dbReference>
<sequence length="534" mass="54107">MLATLGFAVNSAAWMLVSALEPYLVQQYSPGRVARAAVVAAPLVVGALACIPVGALTDRYGARWTFPLVSLVSAGALAALAVVRTVPALILACCALGTGGTAFTVGAGLVARWDGPGRRGLRLSAFGAGIGGAAIGATVVRPLIGPLGAGTALLATAAVPAGYAVVAAVLVRDAPARRADRSTLRDIAAMLGLSAMRYWVALYAVAAGGLLAMIVYLPTYLNRVYRMDWAGAAVLMALSVAAAALSRPFGGWLAGRRDAVAVLTCCFAGVGALGVVLAFQPPLPVTVVGFLGVAVGLGTVGGVVCDLVGRTIPRGRAGLVAGVLGATGCLAALLPPLVLSVVERLDGSYEIGLMLLANVALATALHLRMRRELVDGALAYPLTPTLPADLDATATTVVAVAAADAARSPAETAATLADLAAHHELVITYGHDESAAFGPTALVEALRARLPRFRVTAVFLDAYPHLGEPECALLAELLDEGALAVAVVPTTDPGPTARALAVRLAADTTLRLGYDPMDGTYLRTLAEPASSVPG</sequence>
<dbReference type="EMBL" id="BOON01000014">
    <property type="protein sequence ID" value="GII21847.1"/>
    <property type="molecule type" value="Genomic_DNA"/>
</dbReference>
<dbReference type="PANTHER" id="PTHR23515">
    <property type="entry name" value="HIGH-AFFINITY NITRATE TRANSPORTER 2.3"/>
    <property type="match status" value="1"/>
</dbReference>
<evidence type="ECO:0000256" key="1">
    <source>
        <dbReference type="ARBA" id="ARBA00004651"/>
    </source>
</evidence>
<feature type="transmembrane region" description="Helical" evidence="7">
    <location>
        <begin position="35"/>
        <end position="57"/>
    </location>
</feature>
<dbReference type="Proteomes" id="UP000599074">
    <property type="component" value="Unassembled WGS sequence"/>
</dbReference>
<comment type="caution">
    <text evidence="9">The sequence shown here is derived from an EMBL/GenBank/DDBJ whole genome shotgun (WGS) entry which is preliminary data.</text>
</comment>
<evidence type="ECO:0000313" key="10">
    <source>
        <dbReference type="Proteomes" id="UP000599074"/>
    </source>
</evidence>
<organism evidence="9 10">
    <name type="scientific">Planosporangium mesophilum</name>
    <dbReference type="NCBI Taxonomy" id="689768"/>
    <lineage>
        <taxon>Bacteria</taxon>
        <taxon>Bacillati</taxon>
        <taxon>Actinomycetota</taxon>
        <taxon>Actinomycetes</taxon>
        <taxon>Micromonosporales</taxon>
        <taxon>Micromonosporaceae</taxon>
        <taxon>Planosporangium</taxon>
    </lineage>
</organism>
<keyword evidence="6 7" id="KW-0472">Membrane</keyword>
<dbReference type="InterPro" id="IPR020846">
    <property type="entry name" value="MFS_dom"/>
</dbReference>
<name>A0A8J3WZ41_9ACTN</name>
<dbReference type="Gene3D" id="1.20.1250.20">
    <property type="entry name" value="MFS general substrate transporter like domains"/>
    <property type="match status" value="2"/>
</dbReference>
<keyword evidence="3 7" id="KW-0812">Transmembrane</keyword>
<dbReference type="PROSITE" id="PS50850">
    <property type="entry name" value="MFS"/>
    <property type="match status" value="1"/>
</dbReference>
<dbReference type="AlphaFoldDB" id="A0A8J3WZ41"/>
<evidence type="ECO:0000313" key="9">
    <source>
        <dbReference type="EMBL" id="GII21847.1"/>
    </source>
</evidence>
<evidence type="ECO:0000256" key="2">
    <source>
        <dbReference type="ARBA" id="ARBA00008432"/>
    </source>
</evidence>
<comment type="subcellular location">
    <subcellularLocation>
        <location evidence="1">Cell membrane</location>
        <topology evidence="1">Multi-pass membrane protein</topology>
    </subcellularLocation>
</comment>
<dbReference type="InterPro" id="IPR011701">
    <property type="entry name" value="MFS"/>
</dbReference>
<keyword evidence="4 7" id="KW-1133">Transmembrane helix</keyword>